<feature type="domain" description="Metallo-beta-lactamase" evidence="1">
    <location>
        <begin position="34"/>
        <end position="227"/>
    </location>
</feature>
<dbReference type="EC" id="3.1.4.55" evidence="2"/>
<dbReference type="RefSeq" id="WP_022210916.1">
    <property type="nucleotide sequence ID" value="NZ_CP012801.1"/>
</dbReference>
<gene>
    <name evidence="2" type="primary">phnP</name>
    <name evidence="2" type="ORF">BcellWH2_05063</name>
    <name evidence="3" type="ORF">DWX97_21595</name>
</gene>
<organism evidence="2 4">
    <name type="scientific">Bacteroides cellulosilyticus</name>
    <dbReference type="NCBI Taxonomy" id="246787"/>
    <lineage>
        <taxon>Bacteria</taxon>
        <taxon>Pseudomonadati</taxon>
        <taxon>Bacteroidota</taxon>
        <taxon>Bacteroidia</taxon>
        <taxon>Bacteroidales</taxon>
        <taxon>Bacteroidaceae</taxon>
        <taxon>Bacteroides</taxon>
    </lineage>
</organism>
<dbReference type="Gene3D" id="3.60.15.10">
    <property type="entry name" value="Ribonuclease Z/Hydroxyacylglutathione hydrolase-like"/>
    <property type="match status" value="1"/>
</dbReference>
<dbReference type="CDD" id="cd16279">
    <property type="entry name" value="metallo-hydrolase-like_MBL-fold"/>
    <property type="match status" value="1"/>
</dbReference>
<evidence type="ECO:0000313" key="2">
    <source>
        <dbReference type="EMBL" id="ALJ62271.1"/>
    </source>
</evidence>
<dbReference type="GO" id="GO:0103043">
    <property type="term" value="F:phosphoribosyl 1,2-cyclic phosphate phosphodiesterase activity"/>
    <property type="evidence" value="ECO:0007669"/>
    <property type="project" value="UniProtKB-EC"/>
</dbReference>
<dbReference type="AlphaFoldDB" id="A0A0P0GI96"/>
<protein>
    <submittedName>
        <fullName evidence="3">MBL fold metallo-hydrolase</fullName>
    </submittedName>
    <submittedName>
        <fullName evidence="2">Phosphoribosyl 1,2-cyclic phosphodiesterase</fullName>
        <ecNumber evidence="2">3.1.4.55</ecNumber>
    </submittedName>
</protein>
<dbReference type="InterPro" id="IPR001279">
    <property type="entry name" value="Metallo-B-lactamas"/>
</dbReference>
<dbReference type="Proteomes" id="UP000283341">
    <property type="component" value="Unassembled WGS sequence"/>
</dbReference>
<dbReference type="PATRIC" id="fig|246787.4.peg.5227"/>
<dbReference type="Proteomes" id="UP000061809">
    <property type="component" value="Chromosome"/>
</dbReference>
<dbReference type="EMBL" id="QRVJ01000028">
    <property type="protein sequence ID" value="RGS33529.1"/>
    <property type="molecule type" value="Genomic_DNA"/>
</dbReference>
<dbReference type="EMBL" id="CP012801">
    <property type="protein sequence ID" value="ALJ62271.1"/>
    <property type="molecule type" value="Genomic_DNA"/>
</dbReference>
<proteinExistence type="predicted"/>
<dbReference type="SUPFAM" id="SSF56281">
    <property type="entry name" value="Metallo-hydrolase/oxidoreductase"/>
    <property type="match status" value="1"/>
</dbReference>
<keyword evidence="2" id="KW-0378">Hydrolase</keyword>
<dbReference type="PANTHER" id="PTHR42663:SF6">
    <property type="entry name" value="HYDROLASE C777.06C-RELATED"/>
    <property type="match status" value="1"/>
</dbReference>
<evidence type="ECO:0000313" key="3">
    <source>
        <dbReference type="EMBL" id="RGS33529.1"/>
    </source>
</evidence>
<evidence type="ECO:0000313" key="5">
    <source>
        <dbReference type="Proteomes" id="UP000283341"/>
    </source>
</evidence>
<dbReference type="Pfam" id="PF12706">
    <property type="entry name" value="Lactamase_B_2"/>
    <property type="match status" value="1"/>
</dbReference>
<reference evidence="2 4" key="1">
    <citation type="journal article" date="2015" name="Science">
        <title>Genetic determinants of in vivo fitness and diet responsiveness in multiple human gut Bacteroides.</title>
        <authorList>
            <person name="Wu M."/>
            <person name="McNulty N.P."/>
            <person name="Rodionov D.A."/>
            <person name="Khoroshkin M.S."/>
            <person name="Griffin N.W."/>
            <person name="Cheng J."/>
            <person name="Latreille P."/>
            <person name="Kerstetter R.A."/>
            <person name="Terrapon N."/>
            <person name="Henrissat B."/>
            <person name="Osterman A.L."/>
            <person name="Gordon J.I."/>
        </authorList>
    </citation>
    <scope>NUCLEOTIDE SEQUENCE [LARGE SCALE GENOMIC DNA]</scope>
    <source>
        <strain evidence="2 4">WH2</strain>
    </source>
</reference>
<dbReference type="PANTHER" id="PTHR42663">
    <property type="entry name" value="HYDROLASE C777.06C-RELATED-RELATED"/>
    <property type="match status" value="1"/>
</dbReference>
<dbReference type="KEGG" id="bcel:BcellWH2_05063"/>
<dbReference type="InterPro" id="IPR036866">
    <property type="entry name" value="RibonucZ/Hydroxyglut_hydro"/>
</dbReference>
<dbReference type="SMART" id="SM00849">
    <property type="entry name" value="Lactamase_B"/>
    <property type="match status" value="1"/>
</dbReference>
<evidence type="ECO:0000313" key="4">
    <source>
        <dbReference type="Proteomes" id="UP000061809"/>
    </source>
</evidence>
<accession>A0A0P0GI96</accession>
<reference evidence="3 5" key="2">
    <citation type="submission" date="2018-08" db="EMBL/GenBank/DDBJ databases">
        <title>A genome reference for cultivated species of the human gut microbiota.</title>
        <authorList>
            <person name="Zou Y."/>
            <person name="Xue W."/>
            <person name="Luo G."/>
        </authorList>
    </citation>
    <scope>NUCLEOTIDE SEQUENCE [LARGE SCALE GENOMIC DNA]</scope>
    <source>
        <strain evidence="3 5">AF22-3AC</strain>
    </source>
</reference>
<evidence type="ECO:0000259" key="1">
    <source>
        <dbReference type="SMART" id="SM00849"/>
    </source>
</evidence>
<dbReference type="NCBIfam" id="NF002553">
    <property type="entry name" value="PRK02113.1"/>
    <property type="match status" value="1"/>
</dbReference>
<sequence>MKLRILGSGTSTGVPEIGCKCEVCTSADPRDNRLRASSLLHTDDAVILIDCGPDFREQMLRVASFEKIDGVLITHEHYDHVGGLDDLRPFCRFGEIPIYSDNYTATHLRARMPYCFLEHKYPGVPQIFLQEVEPGKNFFINHTEIIPFQVMHGRLPILGYRIGKRLAYITDMLTMPEESYEQLQDLDVLVVNALRVKPHPTHQSISEALETAKRIGARETYFIHMSHHAGLHVELEKQLPPDVHLTFDGMEIEF</sequence>
<name>A0A0P0GI96_9BACE</name>